<dbReference type="Proteomes" id="UP000192095">
    <property type="component" value="Chromosome"/>
</dbReference>
<protein>
    <submittedName>
        <fullName evidence="2">Dynein, heavy chain</fullName>
    </submittedName>
</protein>
<sequence length="361" mass="41523">MKILAVTTNFGLGPSSKMVTILNEIAKRRDALIDFMGDGNCLDYVKTNAKAVKTFIERDTENIDKTTWNCISNEYDLVINVMNCHIQEIIDEKTIEVFIDSLSWMWDCPISGIEKANYYFVQNIFIDDLKIKNLKNVEVINPILEIEKSNMEKEKTNDILVNVSGVFTPYEGDDFGKEYLKFYLQVFERINLKNFDRVFFACNEEQISEFREFENGKFVLKHFSHADFLAKARTSKKVFTTPGLTFYLEAKSVNIAPFYLLPSNYSQALLLEKYVNLGEKGISLAMLENEYVISKEIEECLAVQIVRNILRKAWVYHHFQIVQGIIEYLEASVADVQRKDGSIIGNGANQLVTVLEREGLL</sequence>
<organism evidence="2 4">
    <name type="scientific">Lactococcus lactis subsp. lactis</name>
    <name type="common">Streptococcus lactis</name>
    <dbReference type="NCBI Taxonomy" id="1360"/>
    <lineage>
        <taxon>Bacteria</taxon>
        <taxon>Bacillati</taxon>
        <taxon>Bacillota</taxon>
        <taxon>Bacilli</taxon>
        <taxon>Lactobacillales</taxon>
        <taxon>Streptococcaceae</taxon>
        <taxon>Lactococcus</taxon>
    </lineage>
</organism>
<proteinExistence type="predicted"/>
<reference evidence="3" key="4">
    <citation type="journal article" date="2017" name="Genome Announc.">
        <title>Draft Genome Sequences of 24 Lactococcus lactis Strains.</title>
        <authorList>
            <person name="Backus L."/>
            <person name="Wels M."/>
            <person name="Boekhorst J."/>
            <person name="Dijkstra A.R."/>
            <person name="Beerthuyzen M."/>
            <person name="Kelly W.J."/>
            <person name="Siezen R.J."/>
            <person name="van Hijum S.A."/>
            <person name="Bachmann H."/>
        </authorList>
    </citation>
    <scope>NUCLEOTIDE SEQUENCE</scope>
    <source>
        <strain evidence="3">N42</strain>
    </source>
</reference>
<dbReference type="Proteomes" id="UP000052991">
    <property type="component" value="Unassembled WGS sequence"/>
</dbReference>
<dbReference type="Proteomes" id="UP000031847">
    <property type="component" value="Unassembled WGS sequence"/>
</dbReference>
<accession>A0A0B8QNX2</accession>
<gene>
    <name evidence="2" type="ORF">JCM5805K_1407</name>
    <name evidence="1" type="ORF">LLUC06_1378</name>
    <name evidence="3" type="ORF">N42_1486</name>
</gene>
<dbReference type="AlphaFoldDB" id="A0A0B8QNX2"/>
<name>A0A0B8QNX2_LACLL</name>
<reference evidence="5" key="2">
    <citation type="submission" date="2015-10" db="EMBL/GenBank/DDBJ databases">
        <title>Draft Genome Sequences of 11 Lactococcus lactis subspecies cremoris strains.</title>
        <authorList>
            <person name="Wels M."/>
            <person name="Backus L."/>
            <person name="Boekhorst J."/>
            <person name="Dijkstra A."/>
            <person name="Beerthuizen M."/>
            <person name="Kelly W."/>
            <person name="Siezen R."/>
            <person name="Bachmann H."/>
            <person name="Van Hijum S."/>
        </authorList>
    </citation>
    <scope>NUCLEOTIDE SEQUENCE [LARGE SCALE GENOMIC DNA]</scope>
    <source>
        <strain evidence="5">N42</strain>
    </source>
</reference>
<evidence type="ECO:0000313" key="2">
    <source>
        <dbReference type="EMBL" id="GAM80296.1"/>
    </source>
</evidence>
<dbReference type="EMBL" id="CP015902">
    <property type="protein sequence ID" value="ARE20923.1"/>
    <property type="molecule type" value="Genomic_DNA"/>
</dbReference>
<evidence type="ECO:0000313" key="4">
    <source>
        <dbReference type="Proteomes" id="UP000031847"/>
    </source>
</evidence>
<evidence type="ECO:0000313" key="3">
    <source>
        <dbReference type="EMBL" id="KSU26548.1"/>
    </source>
</evidence>
<dbReference type="RefSeq" id="WP_025016777.1">
    <property type="nucleotide sequence ID" value="NZ_BAABQR010000002.1"/>
</dbReference>
<reference evidence="1" key="3">
    <citation type="journal article" date="2017" name="BMC Genomics">
        <title>Comparative and functional genomics of the Lactococcus lactis taxon; insights into evolution and niche adaptation.</title>
        <authorList>
            <person name="Kelleher P."/>
            <person name="Bottacini F."/>
            <person name="Mahony J."/>
            <person name="Kilcawley K.N."/>
            <person name="van Sinderen D."/>
        </authorList>
    </citation>
    <scope>NUCLEOTIDE SEQUENCE [LARGE SCALE GENOMIC DNA]</scope>
    <source>
        <strain evidence="1">UC06</strain>
    </source>
</reference>
<dbReference type="EMBL" id="LKLW01000090">
    <property type="protein sequence ID" value="KSU26548.1"/>
    <property type="molecule type" value="Genomic_DNA"/>
</dbReference>
<dbReference type="PATRIC" id="fig|1360.116.peg.1277"/>
<evidence type="ECO:0000313" key="1">
    <source>
        <dbReference type="EMBL" id="ARE20923.1"/>
    </source>
</evidence>
<evidence type="ECO:0000313" key="5">
    <source>
        <dbReference type="Proteomes" id="UP000052991"/>
    </source>
</evidence>
<reference evidence="1" key="5">
    <citation type="submission" date="2023-07" db="EMBL/GenBank/DDBJ databases">
        <authorList>
            <person name="McDonnell B."/>
        </authorList>
    </citation>
    <scope>NUCLEOTIDE SEQUENCE</scope>
    <source>
        <strain evidence="1">UC06</strain>
    </source>
</reference>
<dbReference type="EMBL" id="BBSI01000022">
    <property type="protein sequence ID" value="GAM80296.1"/>
    <property type="molecule type" value="Genomic_DNA"/>
</dbReference>
<reference evidence="2 4" key="1">
    <citation type="submission" date="2015-01" db="EMBL/GenBank/DDBJ databases">
        <title>Lactococcus lactis subsp.lactis JCM 5805 whole genome shotgun sequence.</title>
        <authorList>
            <person name="Fujii T."/>
            <person name="Tomita Y."/>
            <person name="Ikushima S."/>
            <person name="Fujiwara D."/>
        </authorList>
    </citation>
    <scope>NUCLEOTIDE SEQUENCE [LARGE SCALE GENOMIC DNA]</scope>
    <source>
        <strain evidence="2 4">JCM 5805</strain>
    </source>
</reference>